<dbReference type="InterPro" id="IPR036872">
    <property type="entry name" value="CH_dom_sf"/>
</dbReference>
<dbReference type="GO" id="GO:0051015">
    <property type="term" value="F:actin filament binding"/>
    <property type="evidence" value="ECO:0007669"/>
    <property type="project" value="InterPro"/>
</dbReference>
<evidence type="ECO:0000313" key="8">
    <source>
        <dbReference type="Proteomes" id="UP000274504"/>
    </source>
</evidence>
<feature type="repeat" description="Filamin" evidence="4">
    <location>
        <begin position="1853"/>
        <end position="1945"/>
    </location>
</feature>
<dbReference type="InterPro" id="IPR017868">
    <property type="entry name" value="Filamin/ABP280_repeat-like"/>
</dbReference>
<dbReference type="FunFam" id="2.60.40.10:FF:000007">
    <property type="entry name" value="Filamin-B isoform C"/>
    <property type="match status" value="1"/>
</dbReference>
<dbReference type="Pfam" id="PF00630">
    <property type="entry name" value="Filamin"/>
    <property type="match status" value="19"/>
</dbReference>
<feature type="repeat" description="Filamin" evidence="4">
    <location>
        <begin position="1158"/>
        <end position="1250"/>
    </location>
</feature>
<dbReference type="SUPFAM" id="SSF47576">
    <property type="entry name" value="Calponin-homology domain, CH-domain"/>
    <property type="match status" value="1"/>
</dbReference>
<dbReference type="FunFam" id="2.60.40.10:FF:000140">
    <property type="entry name" value="FiLamiN (Actin binding protein) homolog"/>
    <property type="match status" value="3"/>
</dbReference>
<evidence type="ECO:0000313" key="7">
    <source>
        <dbReference type="EMBL" id="VDL22510.1"/>
    </source>
</evidence>
<feature type="repeat" description="Filamin" evidence="4">
    <location>
        <begin position="2034"/>
        <end position="2126"/>
    </location>
</feature>
<feature type="repeat" description="Filamin" evidence="4">
    <location>
        <begin position="2228"/>
        <end position="2320"/>
    </location>
</feature>
<feature type="domain" description="Calponin-homology (CH)" evidence="6">
    <location>
        <begin position="46"/>
        <end position="152"/>
    </location>
</feature>
<dbReference type="GO" id="GO:0030036">
    <property type="term" value="P:actin cytoskeleton organization"/>
    <property type="evidence" value="ECO:0007669"/>
    <property type="project" value="InterPro"/>
</dbReference>
<reference evidence="7 8" key="2">
    <citation type="submission" date="2018-11" db="EMBL/GenBank/DDBJ databases">
        <authorList>
            <consortium name="Pathogen Informatics"/>
        </authorList>
    </citation>
    <scope>NUCLEOTIDE SEQUENCE [LARGE SCALE GENOMIC DNA]</scope>
</reference>
<feature type="repeat" description="Filamin" evidence="4">
    <location>
        <begin position="465"/>
        <end position="563"/>
    </location>
</feature>
<dbReference type="InterPro" id="IPR001298">
    <property type="entry name" value="Filamin/ABP280_rpt"/>
</dbReference>
<gene>
    <name evidence="7" type="ORF">HDID_LOCUS2815</name>
</gene>
<feature type="repeat" description="Filamin" evidence="4">
    <location>
        <begin position="1255"/>
        <end position="1354"/>
    </location>
</feature>
<comment type="similarity">
    <text evidence="1">Belongs to the filamin family.</text>
</comment>
<dbReference type="Gene3D" id="1.10.418.10">
    <property type="entry name" value="Calponin-like domain"/>
    <property type="match status" value="2"/>
</dbReference>
<dbReference type="PROSITE" id="PS00020">
    <property type="entry name" value="ACTININ_2"/>
    <property type="match status" value="1"/>
</dbReference>
<organism evidence="9">
    <name type="scientific">Hymenolepis diminuta</name>
    <name type="common">Rat tapeworm</name>
    <dbReference type="NCBI Taxonomy" id="6216"/>
    <lineage>
        <taxon>Eukaryota</taxon>
        <taxon>Metazoa</taxon>
        <taxon>Spiralia</taxon>
        <taxon>Lophotrochozoa</taxon>
        <taxon>Platyhelminthes</taxon>
        <taxon>Cestoda</taxon>
        <taxon>Eucestoda</taxon>
        <taxon>Cyclophyllidea</taxon>
        <taxon>Hymenolepididae</taxon>
        <taxon>Hymenolepis</taxon>
    </lineage>
</organism>
<feature type="repeat" description="Filamin" evidence="4">
    <location>
        <begin position="1355"/>
        <end position="1447"/>
    </location>
</feature>
<dbReference type="PROSITE" id="PS50194">
    <property type="entry name" value="FILAMIN_REPEAT"/>
    <property type="match status" value="19"/>
</dbReference>
<feature type="repeat" description="Filamin" evidence="4">
    <location>
        <begin position="960"/>
        <end position="1055"/>
    </location>
</feature>
<feature type="repeat" description="Filamin" evidence="4">
    <location>
        <begin position="1957"/>
        <end position="2031"/>
    </location>
</feature>
<dbReference type="Gene3D" id="2.60.40.10">
    <property type="entry name" value="Immunoglobulins"/>
    <property type="match status" value="19"/>
</dbReference>
<evidence type="ECO:0000256" key="4">
    <source>
        <dbReference type="PROSITE-ProRule" id="PRU00087"/>
    </source>
</evidence>
<dbReference type="FunFam" id="1.10.418.10:FF:000006">
    <property type="entry name" value="Filamin-B isoform A"/>
    <property type="match status" value="1"/>
</dbReference>
<keyword evidence="3" id="KW-0009">Actin-binding</keyword>
<feature type="repeat" description="Filamin" evidence="4">
    <location>
        <begin position="1647"/>
        <end position="1741"/>
    </location>
</feature>
<evidence type="ECO:0000256" key="5">
    <source>
        <dbReference type="SAM" id="MobiDB-lite"/>
    </source>
</evidence>
<feature type="repeat" description="Filamin" evidence="4">
    <location>
        <begin position="1547"/>
        <end position="1646"/>
    </location>
</feature>
<proteinExistence type="inferred from homology"/>
<dbReference type="PANTHER" id="PTHR38537">
    <property type="entry name" value="JITTERBUG, ISOFORM N"/>
    <property type="match status" value="1"/>
</dbReference>
<dbReference type="PROSITE" id="PS00019">
    <property type="entry name" value="ACTININ_1"/>
    <property type="match status" value="1"/>
</dbReference>
<evidence type="ECO:0000256" key="1">
    <source>
        <dbReference type="ARBA" id="ARBA00009238"/>
    </source>
</evidence>
<feature type="repeat" description="Filamin" evidence="4">
    <location>
        <begin position="1448"/>
        <end position="1546"/>
    </location>
</feature>
<evidence type="ECO:0000256" key="3">
    <source>
        <dbReference type="ARBA" id="ARBA00023203"/>
    </source>
</evidence>
<reference evidence="9" key="1">
    <citation type="submission" date="2016-04" db="UniProtKB">
        <authorList>
            <consortium name="WormBaseParasite"/>
        </authorList>
    </citation>
    <scope>IDENTIFICATION</scope>
</reference>
<feature type="repeat" description="Filamin" evidence="4">
    <location>
        <begin position="2147"/>
        <end position="2225"/>
    </location>
</feature>
<dbReference type="SMART" id="SM00033">
    <property type="entry name" value="CH"/>
    <property type="match status" value="2"/>
</dbReference>
<dbReference type="InterPro" id="IPR013783">
    <property type="entry name" value="Ig-like_fold"/>
</dbReference>
<feature type="repeat" description="Filamin" evidence="4">
    <location>
        <begin position="768"/>
        <end position="859"/>
    </location>
</feature>
<feature type="domain" description="Calponin-homology (CH)" evidence="6">
    <location>
        <begin position="170"/>
        <end position="273"/>
    </location>
</feature>
<dbReference type="PROSITE" id="PS50021">
    <property type="entry name" value="CH"/>
    <property type="match status" value="2"/>
</dbReference>
<dbReference type="InterPro" id="IPR014756">
    <property type="entry name" value="Ig_E-set"/>
</dbReference>
<feature type="region of interest" description="Disordered" evidence="5">
    <location>
        <begin position="629"/>
        <end position="652"/>
    </location>
</feature>
<dbReference type="InterPro" id="IPR044801">
    <property type="entry name" value="Filamin"/>
</dbReference>
<feature type="repeat" description="Filamin" evidence="4">
    <location>
        <begin position="863"/>
        <end position="959"/>
    </location>
</feature>
<evidence type="ECO:0000256" key="2">
    <source>
        <dbReference type="ARBA" id="ARBA00022737"/>
    </source>
</evidence>
<dbReference type="Proteomes" id="UP000274504">
    <property type="component" value="Unassembled WGS sequence"/>
</dbReference>
<dbReference type="CDD" id="cd21311">
    <property type="entry name" value="CH_dFLNA-like_rpt1"/>
    <property type="match status" value="1"/>
</dbReference>
<keyword evidence="2" id="KW-0677">Repeat</keyword>
<dbReference type="PANTHER" id="PTHR38537:SF8">
    <property type="entry name" value="FILAMIN-A"/>
    <property type="match status" value="1"/>
</dbReference>
<evidence type="ECO:0000313" key="9">
    <source>
        <dbReference type="WBParaSite" id="HDID_0000281701-mRNA-1"/>
    </source>
</evidence>
<sequence length="2367" mass="257727">MYADANPPGNYYEGYEDPGDGYVDEDDEGEIPIAERELADDAEWKLIQKNTFTRWANEHLKSKGSSVDDIQYDFADGLRLIDLIESLSGQKFRHVNRKPSFRTQKLENVTMVLRFLEENEGLRLVNIDSTDIVDCRLKLILGLIWTLILHYSITLPLWEGEDYNQGSSGPTPKQRLLSWLNSKLSERPVKNFTTDWNDGTAIGALVDACAPGLCPDWRDWEPKQKLRNATEAMNAAEQWLDVPQLIRPEEMINPRVDEKAMMTYLSQFPSAKLKDGAPLRPRANPASVRAYGPGYVNHAALDETAKRFHQRRRSRKEDPKKNTGFRGLAVCACFSRQRFACLLFFLGPRSPAPRTQFKAFAENDADIDWQLPENHLKENSLEPRGNKVGMPARFTIDASSAGKGSVEVIVLNPKGQREPCDIVPNTDRPNTYSCAYVPTQAGEYRVIIKFATKEIMNSPFKVMVEGAADPSKATASGPGIEPQGNQVGRRTFFNIFTTGAGEGVADCVILDPQGRQDVIKPNITRQSEDNYLVEYTPKMEGLHSVNVFFAGQQIPNSPFGVMVGPRVQGKFFDRKPSCSLACSCLWCIDYITEAATRKPSLPQTASLQAAAPQKPMTDIVSDLKNLFGKNRPREAGTEEPPLSPQKDFKPQSAPWACDAKQAYATGRGIQPHGVRVRDLADFKVHTEDAGEGVLEATVVSPNGREEKCQQRKIGPYTYECVYTPQQAGPHTVNLKLRITYVTIVKVHHRIDILRNFNSKCVFSIKVDVGPYKETRIRAFGPGLISGIVNKPAVFVVETNGETGALGFSIEGPSEARIDCADNGDGSATVVYWPTVPGEYAVHILCNDENIPKSPYMVPISADTGKCDPNAVKCYGPGLSPGVVAGIPTEFTIDARGAGGPAPFGCELRDDTGEPVPIRVRDNGDLTATVTYTAKKPKKHTVIPTYNGVAVPRAPFRVDVAEPCNPGNVRVYGPGVESITRNEPTHFTVDCRQAGPGNVGISVRDEAGRDVPMDTKDMRDGTFNVSYTPTTAGPTYTVQVFFENTEVPRSPFKVPVKPNVDMSRVRVDGLPSTGAGPISAPKPRPNVIVKAPNGMRVPSQLVETPEGYAATFTPTQPGPHQIAVDVAGAPVRGSPFPCTAVAVQEAPLSSTKAPAAFAAQQDPSGLVHAYGDGLRKATANVPAHFTIDSREAPPAPLSVTIEGPAEAQINYTDNGDGTCGVDYLPVEPGPYTVNVLYKDKHIPGSPFPVQVTPSGRDFVDVSKVRAYGPGLQPTGVFKESFAKFTVDAKLIDPVGRGVVKAIVVDPMKQRTACIVQNQNDGTYKCSYSPLVDGLHQIEVFYDGMPVPGSPFKVHVTPGCDPTRVRAYGPGLEGGYTHEPQHFTIDLDGAGQGGLGLALEGPADAQINCVDNKDGTCSVEYLPTKAGNYDMFIKLNDMDIPGSPFNIPIRDRIDPNKVRCYGPGLEPNGARAGVPATFTVDASQAGEAPVVVTHTDRTGRKVPDSVVPRPGQPGVYDVTYLPENDGPCTIEVKFDNCQVPRSPFMQNVLPACEPHKVRVTGEGVHPSRPEGLPASQMTTFQVDTREAGSGDLELTVTDSEQRPLQLEVADHGDGVYTCQYMPEEACPHYVDVKFGGREIPESPFCVKVHPTGRPDLCRIEGGNDPRIPIFQPCAITVHSLEAGPGKVMGRVVAPTGQPAEVQTVTLPNGKVNVCYTPQMLGDHMVEIFFGGQIIHGGRFNQKAVNLDELIQPVAEERAERVPIQTMHSTTLTQFHESTKTTGYYPIDFKLPVGSKFGNLEGLVRTPGGRTIRPTLLDNGDGTVTAQFQPTEAGLHELEITFNGTPIEGSPFRFYVEPVGSGRVTAYGPGLSHGRVGEPAEFTLVTREAGAGGLSIAVEGPSKAEIVCRDNKNGTCSASYLPLAPGEYTISIKFMDQHIQGSPFTATIMEDPMRMTQVMVGTTSEVPLRISEADIYNLTATVTSPSGIEQPSMIKRMPNGHLGISFTPREIGDHLVNVYRNGRPIPNSPFKIYVGESELGNAGRVRVYGRGLREGLANQNCQFTVDTRDAGFGGLSLSVEGPSKADIECHDNQDGTCLVTYRPTEPGTYIINIKYADEPVPGSPFAVNIGGHPSSARVMERITRQREVAEATHIGSQCELNLKIPGVNVLELTAVVTSPSGRTERCMITEVDPTNYCIRFVPQEMGVHTVSVRHRNLHIPGSPFQFTVGPITDGGANKVRVLGQGIQRGYINSNNEFNIYTREAGAGNLSIAIEGPSKAEIDFEDRKDGSCLVSFRVSEPGEYMCSIRFNDEHVPGSPFRLDVEDPSGYYATETRQLSVAAVQDRGLQVKYMDFQNLWKVFHMSIPDLLR</sequence>
<name>A0A0R3SDN8_HYMDI</name>
<dbReference type="InterPro" id="IPR001715">
    <property type="entry name" value="CH_dom"/>
</dbReference>
<feature type="region of interest" description="Disordered" evidence="5">
    <location>
        <begin position="1"/>
        <end position="20"/>
    </location>
</feature>
<dbReference type="EMBL" id="UYSG01000745">
    <property type="protein sequence ID" value="VDL22510.1"/>
    <property type="molecule type" value="Genomic_DNA"/>
</dbReference>
<dbReference type="SMART" id="SM00557">
    <property type="entry name" value="IG_FLMN"/>
    <property type="match status" value="19"/>
</dbReference>
<dbReference type="InterPro" id="IPR001589">
    <property type="entry name" value="Actinin_actin-bd_CS"/>
</dbReference>
<protein>
    <submittedName>
        <fullName evidence="9">Filamin</fullName>
    </submittedName>
</protein>
<dbReference type="WBParaSite" id="HDID_0000281701-mRNA-1">
    <property type="protein sequence ID" value="HDID_0000281701-mRNA-1"/>
    <property type="gene ID" value="HDID_0000281701"/>
</dbReference>
<feature type="repeat" description="Filamin" evidence="4">
    <location>
        <begin position="1783"/>
        <end position="1853"/>
    </location>
</feature>
<dbReference type="OrthoDB" id="5334309at2759"/>
<feature type="repeat" description="Filamin" evidence="4">
    <location>
        <begin position="654"/>
        <end position="736"/>
    </location>
</feature>
<accession>A0A0R3SDN8</accession>
<dbReference type="Pfam" id="PF00307">
    <property type="entry name" value="CH"/>
    <property type="match status" value="2"/>
</dbReference>
<evidence type="ECO:0000259" key="6">
    <source>
        <dbReference type="PROSITE" id="PS50021"/>
    </source>
</evidence>
<feature type="repeat" description="Filamin" evidence="4">
    <location>
        <begin position="380"/>
        <end position="464"/>
    </location>
</feature>
<feature type="repeat" description="Filamin" evidence="4">
    <location>
        <begin position="1085"/>
        <end position="1139"/>
    </location>
</feature>
<dbReference type="SUPFAM" id="SSF81296">
    <property type="entry name" value="E set domains"/>
    <property type="match status" value="19"/>
</dbReference>
<dbReference type="FunFam" id="2.60.40.10:FF:000001">
    <property type="entry name" value="Filamin-C isoform b"/>
    <property type="match status" value="2"/>
</dbReference>
<dbReference type="STRING" id="6216.A0A0R3SDN8"/>